<dbReference type="EnsemblMetazoa" id="G34875.1">
    <property type="protein sequence ID" value="G34875.1:cds"/>
    <property type="gene ID" value="G34875"/>
</dbReference>
<accession>A0A8W8MW99</accession>
<protein>
    <recommendedName>
        <fullName evidence="3">Tyrosine-protein kinase ephrin type A/B receptor-like domain-containing protein</fullName>
    </recommendedName>
</protein>
<sequence>MWCDWDIHCLSAQVGTKSVVELSQPLAELFTAIDELSASADQLNSSYSLLSFVVDGITYTSSDVSLTDSVLCESTFGTTDVLCVECPSGTYYLQGLCEVCPIGTYQDEMGKTYCKTCPSGYTTQFVASQSPTACSVPSSASTTENNVKQFLGSENQYFLIISASGSLIVIIAVVAIVSICIYRCTKRSQSKINTERSISRVNRNTLTPNGSPPPYEAWGYKK</sequence>
<dbReference type="AlphaFoldDB" id="A0A8W8MW99"/>
<keyword evidence="2" id="KW-0472">Membrane</keyword>
<feature type="domain" description="Tyrosine-protein kinase ephrin type A/B receptor-like" evidence="3">
    <location>
        <begin position="89"/>
        <end position="134"/>
    </location>
</feature>
<dbReference type="Proteomes" id="UP000005408">
    <property type="component" value="Unassembled WGS sequence"/>
</dbReference>
<organism evidence="4 5">
    <name type="scientific">Magallana gigas</name>
    <name type="common">Pacific oyster</name>
    <name type="synonym">Crassostrea gigas</name>
    <dbReference type="NCBI Taxonomy" id="29159"/>
    <lineage>
        <taxon>Eukaryota</taxon>
        <taxon>Metazoa</taxon>
        <taxon>Spiralia</taxon>
        <taxon>Lophotrochozoa</taxon>
        <taxon>Mollusca</taxon>
        <taxon>Bivalvia</taxon>
        <taxon>Autobranchia</taxon>
        <taxon>Pteriomorphia</taxon>
        <taxon>Ostreida</taxon>
        <taxon>Ostreoidea</taxon>
        <taxon>Ostreidae</taxon>
        <taxon>Magallana</taxon>
    </lineage>
</organism>
<evidence type="ECO:0000259" key="3">
    <source>
        <dbReference type="Pfam" id="PF07699"/>
    </source>
</evidence>
<keyword evidence="5" id="KW-1185">Reference proteome</keyword>
<evidence type="ECO:0000313" key="4">
    <source>
        <dbReference type="EnsemblMetazoa" id="G34875.1:cds"/>
    </source>
</evidence>
<proteinExistence type="predicted"/>
<reference evidence="4" key="1">
    <citation type="submission" date="2022-08" db="UniProtKB">
        <authorList>
            <consortium name="EnsemblMetazoa"/>
        </authorList>
    </citation>
    <scope>IDENTIFICATION</scope>
    <source>
        <strain evidence="4">05x7-T-G4-1.051#20</strain>
    </source>
</reference>
<feature type="region of interest" description="Disordered" evidence="1">
    <location>
        <begin position="201"/>
        <end position="222"/>
    </location>
</feature>
<dbReference type="Gene3D" id="2.10.50.10">
    <property type="entry name" value="Tumor Necrosis Factor Receptor, subunit A, domain 2"/>
    <property type="match status" value="1"/>
</dbReference>
<dbReference type="SMART" id="SM01411">
    <property type="entry name" value="Ephrin_rec_like"/>
    <property type="match status" value="1"/>
</dbReference>
<name>A0A8W8MW99_MAGGI</name>
<dbReference type="Pfam" id="PF07699">
    <property type="entry name" value="Ephrin_rec_like"/>
    <property type="match status" value="1"/>
</dbReference>
<dbReference type="SUPFAM" id="SSF57184">
    <property type="entry name" value="Growth factor receptor domain"/>
    <property type="match status" value="1"/>
</dbReference>
<keyword evidence="2" id="KW-1133">Transmembrane helix</keyword>
<feature type="transmembrane region" description="Helical" evidence="2">
    <location>
        <begin position="157"/>
        <end position="182"/>
    </location>
</feature>
<evidence type="ECO:0000256" key="2">
    <source>
        <dbReference type="SAM" id="Phobius"/>
    </source>
</evidence>
<dbReference type="InterPro" id="IPR011641">
    <property type="entry name" value="Tyr-kin_ephrin_A/B_rcpt-like"/>
</dbReference>
<evidence type="ECO:0000313" key="5">
    <source>
        <dbReference type="Proteomes" id="UP000005408"/>
    </source>
</evidence>
<evidence type="ECO:0000256" key="1">
    <source>
        <dbReference type="SAM" id="MobiDB-lite"/>
    </source>
</evidence>
<keyword evidence="2" id="KW-0812">Transmembrane</keyword>
<dbReference type="InterPro" id="IPR009030">
    <property type="entry name" value="Growth_fac_rcpt_cys_sf"/>
</dbReference>